<dbReference type="GO" id="GO:0008270">
    <property type="term" value="F:zinc ion binding"/>
    <property type="evidence" value="ECO:0007669"/>
    <property type="project" value="UniProtKB-KW"/>
</dbReference>
<dbReference type="InterPro" id="IPR022755">
    <property type="entry name" value="Znf_C2H2_jaz"/>
</dbReference>
<evidence type="ECO:0000259" key="10">
    <source>
        <dbReference type="PROSITE" id="PS00028"/>
    </source>
</evidence>
<gene>
    <name evidence="11" type="ORF">g.11319</name>
    <name evidence="12" type="ORF">g.11320</name>
</gene>
<accession>A0A1B6EGT6</accession>
<dbReference type="GO" id="GO:0042273">
    <property type="term" value="P:ribosomal large subunit biogenesis"/>
    <property type="evidence" value="ECO:0007669"/>
    <property type="project" value="TreeGrafter"/>
</dbReference>
<dbReference type="InterPro" id="IPR003604">
    <property type="entry name" value="Matrin/U1-like-C_Znf_C2H2"/>
</dbReference>
<evidence type="ECO:0000256" key="1">
    <source>
        <dbReference type="ARBA" id="ARBA00004496"/>
    </source>
</evidence>
<evidence type="ECO:0000256" key="7">
    <source>
        <dbReference type="ARBA" id="ARBA00022833"/>
    </source>
</evidence>
<dbReference type="Pfam" id="PF12171">
    <property type="entry name" value="zf-C2H2_jaz"/>
    <property type="match status" value="1"/>
</dbReference>
<dbReference type="GO" id="GO:0030687">
    <property type="term" value="C:preribosome, large subunit precursor"/>
    <property type="evidence" value="ECO:0007669"/>
    <property type="project" value="TreeGrafter"/>
</dbReference>
<evidence type="ECO:0000313" key="12">
    <source>
        <dbReference type="EMBL" id="JAS37100.1"/>
    </source>
</evidence>
<feature type="region of interest" description="Disordered" evidence="9">
    <location>
        <begin position="98"/>
        <end position="119"/>
    </location>
</feature>
<dbReference type="PANTHER" id="PTHR13182:SF8">
    <property type="entry name" value="CYTOPLASMIC 60S SUBUNIT BIOGENESIS FACTOR ZNF622"/>
    <property type="match status" value="1"/>
</dbReference>
<dbReference type="InterPro" id="IPR040025">
    <property type="entry name" value="Znf622/Rei1/Reh1"/>
</dbReference>
<dbReference type="InterPro" id="IPR041661">
    <property type="entry name" value="ZN622/Rei1/Reh1_Znf-C2H2"/>
</dbReference>
<comment type="subcellular location">
    <subcellularLocation>
        <location evidence="1">Cytoplasm</location>
    </subcellularLocation>
</comment>
<evidence type="ECO:0000256" key="9">
    <source>
        <dbReference type="SAM" id="MobiDB-lite"/>
    </source>
</evidence>
<dbReference type="InterPro" id="IPR013087">
    <property type="entry name" value="Znf_C2H2_type"/>
</dbReference>
<protein>
    <recommendedName>
        <fullName evidence="10">C2H2-type domain-containing protein</fullName>
    </recommendedName>
</protein>
<feature type="compositionally biased region" description="Polar residues" evidence="9">
    <location>
        <begin position="98"/>
        <end position="117"/>
    </location>
</feature>
<evidence type="ECO:0000313" key="11">
    <source>
        <dbReference type="EMBL" id="JAS23367.1"/>
    </source>
</evidence>
<feature type="domain" description="C2H2-type" evidence="10">
    <location>
        <begin position="7"/>
        <end position="29"/>
    </location>
</feature>
<name>A0A1B6EGT6_9HEMI</name>
<keyword evidence="5" id="KW-0677">Repeat</keyword>
<reference evidence="12" key="1">
    <citation type="submission" date="2015-12" db="EMBL/GenBank/DDBJ databases">
        <title>De novo transcriptome assembly of four potential Pierce s Disease insect vectors from Arizona vineyards.</title>
        <authorList>
            <person name="Tassone E.E."/>
        </authorList>
    </citation>
    <scope>NUCLEOTIDE SEQUENCE</scope>
</reference>
<keyword evidence="2" id="KW-0963">Cytoplasm</keyword>
<dbReference type="SMART" id="SM00355">
    <property type="entry name" value="ZnF_C2H2"/>
    <property type="match status" value="4"/>
</dbReference>
<evidence type="ECO:0000256" key="3">
    <source>
        <dbReference type="ARBA" id="ARBA00022517"/>
    </source>
</evidence>
<dbReference type="InterPro" id="IPR036236">
    <property type="entry name" value="Znf_C2H2_sf"/>
</dbReference>
<dbReference type="GO" id="GO:0003676">
    <property type="term" value="F:nucleic acid binding"/>
    <property type="evidence" value="ECO:0007669"/>
    <property type="project" value="InterPro"/>
</dbReference>
<evidence type="ECO:0000256" key="6">
    <source>
        <dbReference type="ARBA" id="ARBA00022771"/>
    </source>
</evidence>
<dbReference type="PANTHER" id="PTHR13182">
    <property type="entry name" value="ZINC FINGER PROTEIN 622"/>
    <property type="match status" value="1"/>
</dbReference>
<dbReference type="AlphaFoldDB" id="A0A1B6EGT6"/>
<keyword evidence="7" id="KW-0862">Zinc</keyword>
<dbReference type="SMART" id="SM00451">
    <property type="entry name" value="ZnF_U1"/>
    <property type="match status" value="2"/>
</dbReference>
<keyword evidence="3" id="KW-0690">Ribosome biogenesis</keyword>
<dbReference type="Gene3D" id="3.30.160.60">
    <property type="entry name" value="Classic Zinc Finger"/>
    <property type="match status" value="1"/>
</dbReference>
<dbReference type="PROSITE" id="PS00028">
    <property type="entry name" value="ZINC_FINGER_C2H2_1"/>
    <property type="match status" value="2"/>
</dbReference>
<evidence type="ECO:0000256" key="8">
    <source>
        <dbReference type="ARBA" id="ARBA00034126"/>
    </source>
</evidence>
<keyword evidence="4" id="KW-0479">Metal-binding</keyword>
<keyword evidence="6" id="KW-0863">Zinc-finger</keyword>
<dbReference type="Pfam" id="PF12756">
    <property type="entry name" value="zf-C2H2_2"/>
    <property type="match status" value="1"/>
</dbReference>
<dbReference type="EMBL" id="GEDC01000198">
    <property type="protein sequence ID" value="JAS37100.1"/>
    <property type="molecule type" value="Transcribed_RNA"/>
</dbReference>
<evidence type="ECO:0000256" key="4">
    <source>
        <dbReference type="ARBA" id="ARBA00022723"/>
    </source>
</evidence>
<feature type="domain" description="C2H2-type" evidence="10">
    <location>
        <begin position="70"/>
        <end position="92"/>
    </location>
</feature>
<sequence length="384" mass="44856">MAQKFTCISCRVAFTEAEIQRQHYKTDWHRYNLKRKVVDLPPVAAEEFQKRVLQQREKEEKEAKDTKTICKICKKSFNTTKAFENHINSKKHNAMLKSSLSETESVETKLTSSQTEPNENDERLIMSTNNDDYDTDTDTDTDMEVEEVDSDEWDEEYSENNPILRHNCLFCSHHSARMMKNLNHMTLAHSFFIPDIEFLIDMKGLLCYLGEKVCQGFICLWCNDRGKSFYSLESVQQHMIDKGHCKMFHEGEALLEYSSYYDYSSSYPDHEFTNVTDDEEVSVPILDDTDFQLALPSGATIGHRSLMRYYRQNFDPKKQAMPLQKKVHRIIAQYKALGWSGSDKQAIAKKARDINFMQRVQNKHRMKLGMKANILSVKRPQVNF</sequence>
<dbReference type="GO" id="GO:0005737">
    <property type="term" value="C:cytoplasm"/>
    <property type="evidence" value="ECO:0007669"/>
    <property type="project" value="UniProtKB-SubCell"/>
</dbReference>
<dbReference type="SUPFAM" id="SSF57667">
    <property type="entry name" value="beta-beta-alpha zinc fingers"/>
    <property type="match status" value="2"/>
</dbReference>
<evidence type="ECO:0000256" key="2">
    <source>
        <dbReference type="ARBA" id="ARBA00022490"/>
    </source>
</evidence>
<evidence type="ECO:0000256" key="5">
    <source>
        <dbReference type="ARBA" id="ARBA00022737"/>
    </source>
</evidence>
<dbReference type="EMBL" id="GEDC01013931">
    <property type="protein sequence ID" value="JAS23367.1"/>
    <property type="molecule type" value="Transcribed_RNA"/>
</dbReference>
<comment type="similarity">
    <text evidence="8">Belongs to the REI1 family.</text>
</comment>
<organism evidence="12">
    <name type="scientific">Clastoptera arizonana</name>
    <name type="common">Arizona spittle bug</name>
    <dbReference type="NCBI Taxonomy" id="38151"/>
    <lineage>
        <taxon>Eukaryota</taxon>
        <taxon>Metazoa</taxon>
        <taxon>Ecdysozoa</taxon>
        <taxon>Arthropoda</taxon>
        <taxon>Hexapoda</taxon>
        <taxon>Insecta</taxon>
        <taxon>Pterygota</taxon>
        <taxon>Neoptera</taxon>
        <taxon>Paraneoptera</taxon>
        <taxon>Hemiptera</taxon>
        <taxon>Auchenorrhyncha</taxon>
        <taxon>Cercopoidea</taxon>
        <taxon>Clastopteridae</taxon>
        <taxon>Clastoptera</taxon>
    </lineage>
</organism>
<proteinExistence type="inferred from homology"/>